<reference evidence="1 2" key="1">
    <citation type="submission" date="2016-07" db="EMBL/GenBank/DDBJ databases">
        <title>Characterization of isolates of Eisenbergiella tayi derived from blood cultures, using whole genome sequencing.</title>
        <authorList>
            <person name="Burdz T."/>
            <person name="Wiebe D."/>
            <person name="Huynh C."/>
            <person name="Bernard K."/>
        </authorList>
    </citation>
    <scope>NUCLEOTIDE SEQUENCE [LARGE SCALE GENOMIC DNA]</scope>
    <source>
        <strain evidence="1 2">NML 110608</strain>
    </source>
</reference>
<comment type="caution">
    <text evidence="1">The sequence shown here is derived from an EMBL/GenBank/DDBJ whole genome shotgun (WGS) entry which is preliminary data.</text>
</comment>
<accession>A0A1E3A160</accession>
<gene>
    <name evidence="1" type="ORF">BEI61_05935</name>
</gene>
<name>A0A1E3A160_9FIRM</name>
<dbReference type="AlphaFoldDB" id="A0A1E3A160"/>
<sequence>MAGYPANQKYRYIPARKKTEIKYIAAELYVKGENYASEQLCYRVETGR</sequence>
<organism evidence="1 2">
    <name type="scientific">Eisenbergiella tayi</name>
    <dbReference type="NCBI Taxonomy" id="1432052"/>
    <lineage>
        <taxon>Bacteria</taxon>
        <taxon>Bacillati</taxon>
        <taxon>Bacillota</taxon>
        <taxon>Clostridia</taxon>
        <taxon>Lachnospirales</taxon>
        <taxon>Lachnospiraceae</taxon>
        <taxon>Eisenbergiella</taxon>
    </lineage>
</organism>
<evidence type="ECO:0000313" key="1">
    <source>
        <dbReference type="EMBL" id="ODM01936.1"/>
    </source>
</evidence>
<dbReference type="Proteomes" id="UP000094067">
    <property type="component" value="Unassembled WGS sequence"/>
</dbReference>
<protein>
    <submittedName>
        <fullName evidence="1">Uncharacterized protein</fullName>
    </submittedName>
</protein>
<dbReference type="EMBL" id="MCGH01000005">
    <property type="protein sequence ID" value="ODM01936.1"/>
    <property type="molecule type" value="Genomic_DNA"/>
</dbReference>
<evidence type="ECO:0000313" key="2">
    <source>
        <dbReference type="Proteomes" id="UP000094067"/>
    </source>
</evidence>
<proteinExistence type="predicted"/>